<reference evidence="1 2" key="1">
    <citation type="submission" date="2017-11" db="EMBL/GenBank/DDBJ databases">
        <title>Bacterial isolate from king chilli rhizosphere.</title>
        <authorList>
            <person name="Takhelmayum P."/>
            <person name="Sarangthem I."/>
        </authorList>
    </citation>
    <scope>NUCLEOTIDE SEQUENCE [LARGE SCALE GENOMIC DNA]</scope>
    <source>
        <strain evidence="2">t26</strain>
    </source>
</reference>
<organism evidence="1 2">
    <name type="scientific">Lysinibacillus xylanilyticus</name>
    <dbReference type="NCBI Taxonomy" id="582475"/>
    <lineage>
        <taxon>Bacteria</taxon>
        <taxon>Bacillati</taxon>
        <taxon>Bacillota</taxon>
        <taxon>Bacilli</taxon>
        <taxon>Bacillales</taxon>
        <taxon>Bacillaceae</taxon>
        <taxon>Lysinibacillus</taxon>
    </lineage>
</organism>
<dbReference type="EMBL" id="PHQY01000111">
    <property type="protein sequence ID" value="PJO45415.1"/>
    <property type="molecule type" value="Genomic_DNA"/>
</dbReference>
<dbReference type="Proteomes" id="UP000232101">
    <property type="component" value="Unassembled WGS sequence"/>
</dbReference>
<accession>A0A2M9QBI6</accession>
<gene>
    <name evidence="1" type="ORF">CWD94_01375</name>
</gene>
<evidence type="ECO:0000313" key="2">
    <source>
        <dbReference type="Proteomes" id="UP000232101"/>
    </source>
</evidence>
<feature type="non-terminal residue" evidence="1">
    <location>
        <position position="186"/>
    </location>
</feature>
<proteinExistence type="predicted"/>
<dbReference type="AlphaFoldDB" id="A0A2M9QBI6"/>
<protein>
    <submittedName>
        <fullName evidence="1">Sel1 repeat family protein</fullName>
    </submittedName>
</protein>
<evidence type="ECO:0000313" key="1">
    <source>
        <dbReference type="EMBL" id="PJO45415.1"/>
    </source>
</evidence>
<comment type="caution">
    <text evidence="1">The sequence shown here is derived from an EMBL/GenBank/DDBJ whole genome shotgun (WGS) entry which is preliminary data.</text>
</comment>
<name>A0A2M9QBI6_9BACI</name>
<sequence>MYGQFLAKQNKERIVSLQKLTQTQDTWFAQNINLIKVEQVQLATLHKILYQVVQGLLKKNQQRHLQIIHPEQAKSVQENVLTLLAEYDDLLRDAIPLPIYIFIWQVSSLEKLSNCIEVVDDVLDILEWYFIHQNEHVEAFDEEDLDHEEIIDLYKDAIEEQDADAQFQLGEYYSAIDGEFFQPEKS</sequence>